<comment type="caution">
    <text evidence="1">The sequence shown here is derived from an EMBL/GenBank/DDBJ whole genome shotgun (WGS) entry which is preliminary data.</text>
</comment>
<proteinExistence type="predicted"/>
<name>A0A9P4V6L6_9PLEO</name>
<keyword evidence="2" id="KW-1185">Reference proteome</keyword>
<evidence type="ECO:0000313" key="2">
    <source>
        <dbReference type="Proteomes" id="UP000799444"/>
    </source>
</evidence>
<dbReference type="AlphaFoldDB" id="A0A9P4V6L6"/>
<gene>
    <name evidence="1" type="ORF">EJ04DRAFT_510180</name>
</gene>
<accession>A0A9P4V6L6</accession>
<protein>
    <submittedName>
        <fullName evidence="1">Uncharacterized protein</fullName>
    </submittedName>
</protein>
<dbReference type="EMBL" id="ML996115">
    <property type="protein sequence ID" value="KAF2737520.1"/>
    <property type="molecule type" value="Genomic_DNA"/>
</dbReference>
<dbReference type="Proteomes" id="UP000799444">
    <property type="component" value="Unassembled WGS sequence"/>
</dbReference>
<reference evidence="1" key="1">
    <citation type="journal article" date="2020" name="Stud. Mycol.">
        <title>101 Dothideomycetes genomes: a test case for predicting lifestyles and emergence of pathogens.</title>
        <authorList>
            <person name="Haridas S."/>
            <person name="Albert R."/>
            <person name="Binder M."/>
            <person name="Bloem J."/>
            <person name="Labutti K."/>
            <person name="Salamov A."/>
            <person name="Andreopoulos B."/>
            <person name="Baker S."/>
            <person name="Barry K."/>
            <person name="Bills G."/>
            <person name="Bluhm B."/>
            <person name="Cannon C."/>
            <person name="Castanera R."/>
            <person name="Culley D."/>
            <person name="Daum C."/>
            <person name="Ezra D."/>
            <person name="Gonzalez J."/>
            <person name="Henrissat B."/>
            <person name="Kuo A."/>
            <person name="Liang C."/>
            <person name="Lipzen A."/>
            <person name="Lutzoni F."/>
            <person name="Magnuson J."/>
            <person name="Mondo S."/>
            <person name="Nolan M."/>
            <person name="Ohm R."/>
            <person name="Pangilinan J."/>
            <person name="Park H.-J."/>
            <person name="Ramirez L."/>
            <person name="Alfaro M."/>
            <person name="Sun H."/>
            <person name="Tritt A."/>
            <person name="Yoshinaga Y."/>
            <person name="Zwiers L.-H."/>
            <person name="Turgeon B."/>
            <person name="Goodwin S."/>
            <person name="Spatafora J."/>
            <person name="Crous P."/>
            <person name="Grigoriev I."/>
        </authorList>
    </citation>
    <scope>NUCLEOTIDE SEQUENCE</scope>
    <source>
        <strain evidence="1">CBS 125425</strain>
    </source>
</reference>
<organism evidence="1 2">
    <name type="scientific">Polyplosphaeria fusca</name>
    <dbReference type="NCBI Taxonomy" id="682080"/>
    <lineage>
        <taxon>Eukaryota</taxon>
        <taxon>Fungi</taxon>
        <taxon>Dikarya</taxon>
        <taxon>Ascomycota</taxon>
        <taxon>Pezizomycotina</taxon>
        <taxon>Dothideomycetes</taxon>
        <taxon>Pleosporomycetidae</taxon>
        <taxon>Pleosporales</taxon>
        <taxon>Tetraplosphaeriaceae</taxon>
        <taxon>Polyplosphaeria</taxon>
    </lineage>
</organism>
<sequence>MRATARCCPLLQADARFAARLGPRRATAGHFRPGHWSRCTVPLAVSPGLARPPLFCHSARIICPPTAQLLPAYPPITAAPPNVV</sequence>
<evidence type="ECO:0000313" key="1">
    <source>
        <dbReference type="EMBL" id="KAF2737520.1"/>
    </source>
</evidence>